<accession>A0A5C4LA94</accession>
<evidence type="ECO:0000256" key="1">
    <source>
        <dbReference type="SAM" id="SignalP"/>
    </source>
</evidence>
<reference evidence="2 3" key="1">
    <citation type="submission" date="2019-06" db="EMBL/GenBank/DDBJ databases">
        <title>Genome of Methylobacterium sp. 17Sr1-39.</title>
        <authorList>
            <person name="Seo T."/>
        </authorList>
    </citation>
    <scope>NUCLEOTIDE SEQUENCE [LARGE SCALE GENOMIC DNA]</scope>
    <source>
        <strain evidence="2 3">17Sr1-39</strain>
    </source>
</reference>
<name>A0A5C4LA94_9HYPH</name>
<feature type="signal peptide" evidence="1">
    <location>
        <begin position="1"/>
        <end position="23"/>
    </location>
</feature>
<feature type="chain" id="PRO_5022821544" evidence="1">
    <location>
        <begin position="24"/>
        <end position="93"/>
    </location>
</feature>
<organism evidence="2 3">
    <name type="scientific">Methylobacterium terricola</name>
    <dbReference type="NCBI Taxonomy" id="2583531"/>
    <lineage>
        <taxon>Bacteria</taxon>
        <taxon>Pseudomonadati</taxon>
        <taxon>Pseudomonadota</taxon>
        <taxon>Alphaproteobacteria</taxon>
        <taxon>Hyphomicrobiales</taxon>
        <taxon>Methylobacteriaceae</taxon>
        <taxon>Methylobacterium</taxon>
    </lineage>
</organism>
<dbReference type="RefSeq" id="WP_139038560.1">
    <property type="nucleotide sequence ID" value="NZ_VDDA01000016.1"/>
</dbReference>
<dbReference type="AlphaFoldDB" id="A0A5C4LA94"/>
<proteinExistence type="predicted"/>
<evidence type="ECO:0000313" key="2">
    <source>
        <dbReference type="EMBL" id="TNC09554.1"/>
    </source>
</evidence>
<evidence type="ECO:0000313" key="3">
    <source>
        <dbReference type="Proteomes" id="UP000305267"/>
    </source>
</evidence>
<sequence length="93" mass="9087">MIKPLLIAGLAGAAMLMSLAAQAQTRVVPPKTNLPSTGSAFAIKNGGAFANQGGIATHAGRPGANLIGNDGGSLMGRSGGGILSHNGGLIKPR</sequence>
<gene>
    <name evidence="2" type="ORF">FF100_25380</name>
</gene>
<dbReference type="EMBL" id="VDDA01000016">
    <property type="protein sequence ID" value="TNC09554.1"/>
    <property type="molecule type" value="Genomic_DNA"/>
</dbReference>
<dbReference type="Proteomes" id="UP000305267">
    <property type="component" value="Unassembled WGS sequence"/>
</dbReference>
<keyword evidence="3" id="KW-1185">Reference proteome</keyword>
<keyword evidence="1" id="KW-0732">Signal</keyword>
<protein>
    <submittedName>
        <fullName evidence="2">Uncharacterized protein</fullName>
    </submittedName>
</protein>
<comment type="caution">
    <text evidence="2">The sequence shown here is derived from an EMBL/GenBank/DDBJ whole genome shotgun (WGS) entry which is preliminary data.</text>
</comment>